<name>A0A4C1TYI5_EUMVA</name>
<evidence type="ECO:0000313" key="1">
    <source>
        <dbReference type="EMBL" id="GBP18656.1"/>
    </source>
</evidence>
<dbReference type="STRING" id="151549.A0A4C1TYI5"/>
<organism evidence="1 2">
    <name type="scientific">Eumeta variegata</name>
    <name type="common">Bagworm moth</name>
    <name type="synonym">Eumeta japonica</name>
    <dbReference type="NCBI Taxonomy" id="151549"/>
    <lineage>
        <taxon>Eukaryota</taxon>
        <taxon>Metazoa</taxon>
        <taxon>Ecdysozoa</taxon>
        <taxon>Arthropoda</taxon>
        <taxon>Hexapoda</taxon>
        <taxon>Insecta</taxon>
        <taxon>Pterygota</taxon>
        <taxon>Neoptera</taxon>
        <taxon>Endopterygota</taxon>
        <taxon>Lepidoptera</taxon>
        <taxon>Glossata</taxon>
        <taxon>Ditrysia</taxon>
        <taxon>Tineoidea</taxon>
        <taxon>Psychidae</taxon>
        <taxon>Oiketicinae</taxon>
        <taxon>Eumeta</taxon>
    </lineage>
</organism>
<proteinExistence type="predicted"/>
<dbReference type="InterPro" id="IPR043159">
    <property type="entry name" value="Lectin_gal-bd_sf"/>
</dbReference>
<evidence type="ECO:0000313" key="2">
    <source>
        <dbReference type="Proteomes" id="UP000299102"/>
    </source>
</evidence>
<dbReference type="EMBL" id="BGZK01000099">
    <property type="protein sequence ID" value="GBP18656.1"/>
    <property type="molecule type" value="Genomic_DNA"/>
</dbReference>
<reference evidence="1 2" key="1">
    <citation type="journal article" date="2019" name="Commun. Biol.">
        <title>The bagworm genome reveals a unique fibroin gene that provides high tensile strength.</title>
        <authorList>
            <person name="Kono N."/>
            <person name="Nakamura H."/>
            <person name="Ohtoshi R."/>
            <person name="Tomita M."/>
            <person name="Numata K."/>
            <person name="Arakawa K."/>
        </authorList>
    </citation>
    <scope>NUCLEOTIDE SEQUENCE [LARGE SCALE GENOMIC DNA]</scope>
</reference>
<dbReference type="AlphaFoldDB" id="A0A4C1TYI5"/>
<sequence>MQNLKPPTDNAFQVRMTKPRVPGTENDWTSVPHKKNKTHYPTGIHICLKSLNKLPGTRSNCTKTRENGDRSDYPPQRITRAQPRYETAYACEGKTLKIGCGEGSVIHLIRANYGRFSITICNDHGNTEWSVNCMSNRSLRVLHSSGTYMFAVGVTLSVISRNDVYVIKPGIHYAHWCSQTFCTPRKSTSCTRHNTMYTRIAISMALHQLLRIITAAIQLNVRSGQTARLGISDLAKRSHEGFSSAG</sequence>
<keyword evidence="2" id="KW-1185">Reference proteome</keyword>
<dbReference type="Gene3D" id="2.60.120.740">
    <property type="match status" value="1"/>
</dbReference>
<protein>
    <submittedName>
        <fullName evidence="1">Latrophilin Cirl</fullName>
    </submittedName>
</protein>
<dbReference type="Proteomes" id="UP000299102">
    <property type="component" value="Unassembled WGS sequence"/>
</dbReference>
<dbReference type="OrthoDB" id="1100386at2759"/>
<comment type="caution">
    <text evidence="1">The sequence shown here is derived from an EMBL/GenBank/DDBJ whole genome shotgun (WGS) entry which is preliminary data.</text>
</comment>
<accession>A0A4C1TYI5</accession>
<gene>
    <name evidence="1" type="primary">Cirl</name>
    <name evidence="1" type="ORF">EVAR_14426_1</name>
</gene>